<protein>
    <recommendedName>
        <fullName evidence="3">AAA+ ATPase domain-containing protein</fullName>
    </recommendedName>
</protein>
<dbReference type="RefSeq" id="XP_002955836.1">
    <property type="nucleotide sequence ID" value="XM_002955790.1"/>
</dbReference>
<evidence type="ECO:0000256" key="1">
    <source>
        <dbReference type="ARBA" id="ARBA00022741"/>
    </source>
</evidence>
<accession>D8UB27</accession>
<dbReference type="GeneID" id="9614827"/>
<dbReference type="FunCoup" id="D8UB27">
    <property type="interactions" value="272"/>
</dbReference>
<dbReference type="GO" id="GO:0005524">
    <property type="term" value="F:ATP binding"/>
    <property type="evidence" value="ECO:0007669"/>
    <property type="project" value="UniProtKB-KW"/>
</dbReference>
<dbReference type="eggNOG" id="ENOG502QQ4X">
    <property type="taxonomic scope" value="Eukaryota"/>
</dbReference>
<dbReference type="InterPro" id="IPR045735">
    <property type="entry name" value="Spore_III_AA_AAA+_ATPase"/>
</dbReference>
<keyword evidence="5" id="KW-1185">Reference proteome</keyword>
<proteinExistence type="predicted"/>
<dbReference type="SUPFAM" id="SSF52540">
    <property type="entry name" value="P-loop containing nucleoside triphosphate hydrolases"/>
    <property type="match status" value="1"/>
</dbReference>
<reference evidence="4 5" key="1">
    <citation type="journal article" date="2010" name="Science">
        <title>Genomic analysis of organismal complexity in the multicellular green alga Volvox carteri.</title>
        <authorList>
            <person name="Prochnik S.E."/>
            <person name="Umen J."/>
            <person name="Nedelcu A.M."/>
            <person name="Hallmann A."/>
            <person name="Miller S.M."/>
            <person name="Nishii I."/>
            <person name="Ferris P."/>
            <person name="Kuo A."/>
            <person name="Mitros T."/>
            <person name="Fritz-Laylin L.K."/>
            <person name="Hellsten U."/>
            <person name="Chapman J."/>
            <person name="Simakov O."/>
            <person name="Rensing S.A."/>
            <person name="Terry A."/>
            <person name="Pangilinan J."/>
            <person name="Kapitonov V."/>
            <person name="Jurka J."/>
            <person name="Salamov A."/>
            <person name="Shapiro H."/>
            <person name="Schmutz J."/>
            <person name="Grimwood J."/>
            <person name="Lindquist E."/>
            <person name="Lucas S."/>
            <person name="Grigoriev I.V."/>
            <person name="Schmitt R."/>
            <person name="Kirk D."/>
            <person name="Rokhsar D.S."/>
        </authorList>
    </citation>
    <scope>NUCLEOTIDE SEQUENCE [LARGE SCALE GENOMIC DNA]</scope>
    <source>
        <strain evidence="5">f. Nagariensis / Eve</strain>
    </source>
</reference>
<organism evidence="5">
    <name type="scientific">Volvox carteri f. nagariensis</name>
    <dbReference type="NCBI Taxonomy" id="3068"/>
    <lineage>
        <taxon>Eukaryota</taxon>
        <taxon>Viridiplantae</taxon>
        <taxon>Chlorophyta</taxon>
        <taxon>core chlorophytes</taxon>
        <taxon>Chlorophyceae</taxon>
        <taxon>CS clade</taxon>
        <taxon>Chlamydomonadales</taxon>
        <taxon>Volvocaceae</taxon>
        <taxon>Volvox</taxon>
    </lineage>
</organism>
<dbReference type="Gene3D" id="3.40.50.300">
    <property type="entry name" value="P-loop containing nucleotide triphosphate hydrolases"/>
    <property type="match status" value="1"/>
</dbReference>
<dbReference type="SMART" id="SM00382">
    <property type="entry name" value="AAA"/>
    <property type="match status" value="1"/>
</dbReference>
<dbReference type="CDD" id="cd00009">
    <property type="entry name" value="AAA"/>
    <property type="match status" value="1"/>
</dbReference>
<dbReference type="STRING" id="3068.D8UB27"/>
<dbReference type="Pfam" id="PF19568">
    <property type="entry name" value="Spore_III_AA"/>
    <property type="match status" value="1"/>
</dbReference>
<dbReference type="KEGG" id="vcn:VOLCADRAFT_66371"/>
<dbReference type="Proteomes" id="UP000001058">
    <property type="component" value="Unassembled WGS sequence"/>
</dbReference>
<dbReference type="InterPro" id="IPR003593">
    <property type="entry name" value="AAA+_ATPase"/>
</dbReference>
<dbReference type="PANTHER" id="PTHR20953">
    <property type="entry name" value="KINASE-RELATED"/>
    <property type="match status" value="1"/>
</dbReference>
<dbReference type="EMBL" id="GL378376">
    <property type="protein sequence ID" value="EFJ43037.1"/>
    <property type="molecule type" value="Genomic_DNA"/>
</dbReference>
<name>D8UB27_VOLCA</name>
<sequence>MVCRAPCAVHGTSTSSTTTTTSRAVEVSKDDSHALKRSSGAAHIDAELQLLLRLLPPTVRAVLENHPDVETLVEVVMDLGRPPSARFPGGDVLLSDRAMTAEDLEQAVKQVGRFDGDNRSGIDSTLHRISCIRNRAGRVVGLTCRVGRAVPGAAELVRDLVLAGRSILLLGRPGVGKTTALREVCRIAADESRRRVVVVDTSNEIGGDGDVPHPSIGSARRMQVPRPEAQHDVMVEAVENHMPQVIVIDEISTLAECTAARTIAQRGVQLVGTAHGGRLENVIKNPSLADLVGGIQSVTLGDEEARRRGVQKSILERAAPPTFDVAVELEERGRWRVHLDVGGAVDAILAGGWSACVGGRGRT</sequence>
<evidence type="ECO:0000313" key="4">
    <source>
        <dbReference type="EMBL" id="EFJ43037.1"/>
    </source>
</evidence>
<feature type="domain" description="AAA+ ATPase" evidence="3">
    <location>
        <begin position="163"/>
        <end position="319"/>
    </location>
</feature>
<evidence type="ECO:0000256" key="2">
    <source>
        <dbReference type="ARBA" id="ARBA00022840"/>
    </source>
</evidence>
<dbReference type="PANTHER" id="PTHR20953:SF3">
    <property type="entry name" value="P-LOOP CONTAINING NUCLEOSIDE TRIPHOSPHATE HYDROLASES SUPERFAMILY PROTEIN"/>
    <property type="match status" value="1"/>
</dbReference>
<dbReference type="AlphaFoldDB" id="D8UB27"/>
<evidence type="ECO:0000259" key="3">
    <source>
        <dbReference type="SMART" id="SM00382"/>
    </source>
</evidence>
<keyword evidence="1" id="KW-0547">Nucleotide-binding</keyword>
<dbReference type="OrthoDB" id="26838at2759"/>
<evidence type="ECO:0000313" key="5">
    <source>
        <dbReference type="Proteomes" id="UP000001058"/>
    </source>
</evidence>
<dbReference type="InParanoid" id="D8UB27"/>
<gene>
    <name evidence="4" type="ORF">VOLCADRAFT_66371</name>
</gene>
<dbReference type="InterPro" id="IPR027417">
    <property type="entry name" value="P-loop_NTPase"/>
</dbReference>
<keyword evidence="2" id="KW-0067">ATP-binding</keyword>